<dbReference type="InterPro" id="IPR035500">
    <property type="entry name" value="NHR-like_dom_sf"/>
</dbReference>
<protein>
    <recommendedName>
        <fullName evidence="7">Nuclear receptor</fullName>
    </recommendedName>
</protein>
<reference evidence="5" key="1">
    <citation type="submission" date="2023-10" db="EMBL/GenBank/DDBJ databases">
        <title>Genome assembly of Pristionchus species.</title>
        <authorList>
            <person name="Yoshida K."/>
            <person name="Sommer R.J."/>
        </authorList>
    </citation>
    <scope>NUCLEOTIDE SEQUENCE</scope>
    <source>
        <strain evidence="5">RS5133</strain>
    </source>
</reference>
<dbReference type="PANTHER" id="PTHR46011">
    <property type="entry name" value="NUCLEAR HORMONE RECEPTOR FAMILY MEMBER NHR-86-RELATED"/>
    <property type="match status" value="1"/>
</dbReference>
<dbReference type="AlphaFoldDB" id="A0AAV5VTD9"/>
<dbReference type="PANTHER" id="PTHR46011:SF6">
    <property type="entry name" value="HIGH ZINC ACTIVATED NUCLEAR RECEPTOR PROTEIN"/>
    <property type="match status" value="1"/>
</dbReference>
<evidence type="ECO:0008006" key="7">
    <source>
        <dbReference type="Google" id="ProtNLM"/>
    </source>
</evidence>
<feature type="non-terminal residue" evidence="5">
    <location>
        <position position="1"/>
    </location>
</feature>
<keyword evidence="1" id="KW-0805">Transcription regulation</keyword>
<feature type="region of interest" description="Disordered" evidence="4">
    <location>
        <begin position="48"/>
        <end position="75"/>
    </location>
</feature>
<dbReference type="GO" id="GO:0005634">
    <property type="term" value="C:nucleus"/>
    <property type="evidence" value="ECO:0007669"/>
    <property type="project" value="TreeGrafter"/>
</dbReference>
<evidence type="ECO:0000256" key="2">
    <source>
        <dbReference type="ARBA" id="ARBA00023163"/>
    </source>
</evidence>
<feature type="compositionally biased region" description="Polar residues" evidence="4">
    <location>
        <begin position="66"/>
        <end position="75"/>
    </location>
</feature>
<evidence type="ECO:0000256" key="1">
    <source>
        <dbReference type="ARBA" id="ARBA00023015"/>
    </source>
</evidence>
<evidence type="ECO:0000256" key="3">
    <source>
        <dbReference type="ARBA" id="ARBA00023170"/>
    </source>
</evidence>
<evidence type="ECO:0000313" key="6">
    <source>
        <dbReference type="Proteomes" id="UP001432322"/>
    </source>
</evidence>
<comment type="caution">
    <text evidence="5">The sequence shown here is derived from an EMBL/GenBank/DDBJ whole genome shotgun (WGS) entry which is preliminary data.</text>
</comment>
<dbReference type="SUPFAM" id="SSF48508">
    <property type="entry name" value="Nuclear receptor ligand-binding domain"/>
    <property type="match status" value="1"/>
</dbReference>
<organism evidence="5 6">
    <name type="scientific">Pristionchus fissidentatus</name>
    <dbReference type="NCBI Taxonomy" id="1538716"/>
    <lineage>
        <taxon>Eukaryota</taxon>
        <taxon>Metazoa</taxon>
        <taxon>Ecdysozoa</taxon>
        <taxon>Nematoda</taxon>
        <taxon>Chromadorea</taxon>
        <taxon>Rhabditida</taxon>
        <taxon>Rhabditina</taxon>
        <taxon>Diplogasteromorpha</taxon>
        <taxon>Diplogasteroidea</taxon>
        <taxon>Neodiplogasteridae</taxon>
        <taxon>Pristionchus</taxon>
    </lineage>
</organism>
<keyword evidence="3" id="KW-0675">Receptor</keyword>
<gene>
    <name evidence="5" type="ORF">PFISCL1PPCAC_13132</name>
</gene>
<sequence length="223" mass="25544">CAIFYRRAERGNKFRCRTNSNACAPGKALTCKRCRYNHLVNLLTQSGSKLKSQAENQPSPVDKSIESPSCSTAFSPPTRLTSEKPLLERLKMHYKAMCTVRLNSEIYSQPDPPHPLKINLEDTPLYPATFKSINLGVRILMSASLDFGRNVFPEFAELPEKERWTLVVNFFYRFRIFEACYRSAKVFPDDAEKYLLNYCSYVTSQMFETFLNDAPRGNLPGVK</sequence>
<accession>A0AAV5VTD9</accession>
<keyword evidence="2" id="KW-0804">Transcription</keyword>
<keyword evidence="6" id="KW-1185">Reference proteome</keyword>
<evidence type="ECO:0000313" key="5">
    <source>
        <dbReference type="EMBL" id="GMT21835.1"/>
    </source>
</evidence>
<name>A0AAV5VTD9_9BILA</name>
<proteinExistence type="predicted"/>
<feature type="non-terminal residue" evidence="5">
    <location>
        <position position="223"/>
    </location>
</feature>
<evidence type="ECO:0000256" key="4">
    <source>
        <dbReference type="SAM" id="MobiDB-lite"/>
    </source>
</evidence>
<dbReference type="Proteomes" id="UP001432322">
    <property type="component" value="Unassembled WGS sequence"/>
</dbReference>
<feature type="compositionally biased region" description="Polar residues" evidence="4">
    <location>
        <begin position="48"/>
        <end position="59"/>
    </location>
</feature>
<dbReference type="EMBL" id="BTSY01000004">
    <property type="protein sequence ID" value="GMT21835.1"/>
    <property type="molecule type" value="Genomic_DNA"/>
</dbReference>
<dbReference type="GO" id="GO:0003700">
    <property type="term" value="F:DNA-binding transcription factor activity"/>
    <property type="evidence" value="ECO:0007669"/>
    <property type="project" value="TreeGrafter"/>
</dbReference>